<evidence type="ECO:0000256" key="1">
    <source>
        <dbReference type="SAM" id="Phobius"/>
    </source>
</evidence>
<dbReference type="STRING" id="1682113.A7U43_08995"/>
<evidence type="ECO:0000313" key="2">
    <source>
        <dbReference type="EMBL" id="ANE82761.1"/>
    </source>
</evidence>
<dbReference type="OrthoDB" id="572373at2"/>
<keyword evidence="3" id="KW-1185">Reference proteome</keyword>
<dbReference type="RefSeq" id="WP_068002247.1">
    <property type="nucleotide sequence ID" value="NZ_CP015596.1"/>
</dbReference>
<accession>A0A172UUK6</accession>
<dbReference type="EMBL" id="CP015596">
    <property type="protein sequence ID" value="ANE82761.1"/>
    <property type="molecule type" value="Genomic_DNA"/>
</dbReference>
<dbReference type="Pfam" id="PF14325">
    <property type="entry name" value="DUF4383"/>
    <property type="match status" value="1"/>
</dbReference>
<protein>
    <recommendedName>
        <fullName evidence="4">DUF4383 domain-containing protein</fullName>
    </recommendedName>
</protein>
<evidence type="ECO:0000313" key="3">
    <source>
        <dbReference type="Proteomes" id="UP000077143"/>
    </source>
</evidence>
<reference evidence="2 3" key="1">
    <citation type="submission" date="2016-05" db="EMBL/GenBank/DDBJ databases">
        <title>Complete genome sequence of a phthalic acid esters degrading Mycobacterium sp. YC-RL4.</title>
        <authorList>
            <person name="Ren L."/>
            <person name="Fan S."/>
            <person name="Ruth N."/>
            <person name="Jia Y."/>
            <person name="Wang J."/>
            <person name="Qiao C."/>
        </authorList>
    </citation>
    <scope>NUCLEOTIDE SEQUENCE [LARGE SCALE GENOMIC DNA]</scope>
    <source>
        <strain evidence="2 3">YC-RL4</strain>
    </source>
</reference>
<feature type="transmembrane region" description="Helical" evidence="1">
    <location>
        <begin position="59"/>
        <end position="84"/>
    </location>
</feature>
<organism evidence="2 3">
    <name type="scientific">Mycobacterium adipatum</name>
    <dbReference type="NCBI Taxonomy" id="1682113"/>
    <lineage>
        <taxon>Bacteria</taxon>
        <taxon>Bacillati</taxon>
        <taxon>Actinomycetota</taxon>
        <taxon>Actinomycetes</taxon>
        <taxon>Mycobacteriales</taxon>
        <taxon>Mycobacteriaceae</taxon>
        <taxon>Mycobacterium</taxon>
    </lineage>
</organism>
<feature type="transmembrane region" description="Helical" evidence="1">
    <location>
        <begin position="12"/>
        <end position="39"/>
    </location>
</feature>
<sequence>MSRRDRDRLAEAGGAAPIVQIAAMVIGTVFLLFGLAGFIPGITSGFEELGWAGHRSGALLLGVFAVSVLHNLVHLAFGIAGLVFARSSSSATAYLLWGGAGYAVLWLYGLAVDHHGPWNVLPVNTADNWLHLGSAVAMIATGVTLGPQARSEQP</sequence>
<dbReference type="KEGG" id="madi:A7U43_08995"/>
<proteinExistence type="predicted"/>
<gene>
    <name evidence="2" type="ORF">A7U43_08995</name>
</gene>
<keyword evidence="1" id="KW-0812">Transmembrane</keyword>
<feature type="transmembrane region" description="Helical" evidence="1">
    <location>
        <begin position="91"/>
        <end position="109"/>
    </location>
</feature>
<name>A0A172UUK6_9MYCO</name>
<evidence type="ECO:0008006" key="4">
    <source>
        <dbReference type="Google" id="ProtNLM"/>
    </source>
</evidence>
<keyword evidence="1" id="KW-0472">Membrane</keyword>
<dbReference type="Proteomes" id="UP000077143">
    <property type="component" value="Chromosome"/>
</dbReference>
<keyword evidence="1" id="KW-1133">Transmembrane helix</keyword>
<dbReference type="AlphaFoldDB" id="A0A172UUK6"/>